<evidence type="ECO:0000256" key="10">
    <source>
        <dbReference type="SAM" id="Phobius"/>
    </source>
</evidence>
<dbReference type="KEGG" id="erc:Ecym_2794"/>
<comment type="subcellular location">
    <subcellularLocation>
        <location evidence="1">Vacuole membrane</location>
        <topology evidence="1">Multi-pass membrane protein</topology>
    </subcellularLocation>
</comment>
<sequence>MRLPPIVLNSQTISGITGSISIACWVVVFVPQIYENFRRKSADGLSLLFVILWLAGDIFNLLGAVLQHLLPTMIVLATYYTLADIVLLVQCFVYEKKGDVDPVHLSPANPMNENVLQDVFNERQSLLTENGLPRSRQSIELSTREQITDLLKSPVPSITEVSKDKRIRKDILKVLLVLSVVLSGVLWWYISYAIHYGSPASRPNLSINLVGQAFGYLSAALYLSSRVPQVLLNFKRKSCEGISFLFFLFACLGNITYIISVLSISIKARYLLVNASWLIGSSGTLLLDFLIFVQFFVYRNSPIDGDSALMQSSA</sequence>
<dbReference type="GeneID" id="11468529"/>
<reference evidence="12" key="1">
    <citation type="journal article" date="2012" name="G3 (Bethesda)">
        <title>Pichia sorbitophila, an interspecies yeast hybrid reveals early steps of genome resolution following polyploidization.</title>
        <authorList>
            <person name="Leh Louis V."/>
            <person name="Despons L."/>
            <person name="Friedrich A."/>
            <person name="Martin T."/>
            <person name="Durrens P."/>
            <person name="Casaregola S."/>
            <person name="Neuveglise C."/>
            <person name="Fairhead C."/>
            <person name="Marck C."/>
            <person name="Cruz J.A."/>
            <person name="Straub M.L."/>
            <person name="Kugler V."/>
            <person name="Sacerdot C."/>
            <person name="Uzunov Z."/>
            <person name="Thierry A."/>
            <person name="Weiss S."/>
            <person name="Bleykasten C."/>
            <person name="De Montigny J."/>
            <person name="Jacques N."/>
            <person name="Jung P."/>
            <person name="Lemaire M."/>
            <person name="Mallet S."/>
            <person name="Morel G."/>
            <person name="Richard G.F."/>
            <person name="Sarkar A."/>
            <person name="Savel G."/>
            <person name="Schacherer J."/>
            <person name="Seret M.L."/>
            <person name="Talla E."/>
            <person name="Samson G."/>
            <person name="Jubin C."/>
            <person name="Poulain J."/>
            <person name="Vacherie B."/>
            <person name="Barbe V."/>
            <person name="Pelletier E."/>
            <person name="Sherman D.J."/>
            <person name="Westhof E."/>
            <person name="Weissenbach J."/>
            <person name="Baret P.V."/>
            <person name="Wincker P."/>
            <person name="Gaillardin C."/>
            <person name="Dujon B."/>
            <person name="Souciet J.L."/>
        </authorList>
    </citation>
    <scope>NUCLEOTIDE SEQUENCE [LARGE SCALE GENOMIC DNA]</scope>
    <source>
        <strain evidence="12">CBS 270.75 / DBVPG 7215 / KCTC 17166 / NRRL Y-17582</strain>
    </source>
</reference>
<dbReference type="Pfam" id="PF04193">
    <property type="entry name" value="PQ-loop"/>
    <property type="match status" value="2"/>
</dbReference>
<dbReference type="FunCoup" id="G8JQ29">
    <property type="interactions" value="318"/>
</dbReference>
<dbReference type="PROSITE" id="PS51257">
    <property type="entry name" value="PROKAR_LIPOPROTEIN"/>
    <property type="match status" value="1"/>
</dbReference>
<keyword evidence="12" id="KW-1185">Reference proteome</keyword>
<feature type="transmembrane region" description="Helical" evidence="10">
    <location>
        <begin position="12"/>
        <end position="34"/>
    </location>
</feature>
<dbReference type="SMART" id="SM00679">
    <property type="entry name" value="CTNS"/>
    <property type="match status" value="2"/>
</dbReference>
<dbReference type="GO" id="GO:0015179">
    <property type="term" value="F:L-amino acid transmembrane transporter activity"/>
    <property type="evidence" value="ECO:0007669"/>
    <property type="project" value="UniProtKB-ARBA"/>
</dbReference>
<dbReference type="Proteomes" id="UP000006790">
    <property type="component" value="Chromosome 2"/>
</dbReference>
<feature type="transmembrane region" description="Helical" evidence="10">
    <location>
        <begin position="205"/>
        <end position="223"/>
    </location>
</feature>
<dbReference type="Gene3D" id="1.20.1280.290">
    <property type="match status" value="2"/>
</dbReference>
<evidence type="ECO:0000256" key="7">
    <source>
        <dbReference type="ARBA" id="ARBA00022989"/>
    </source>
</evidence>
<evidence type="ECO:0000256" key="4">
    <source>
        <dbReference type="ARBA" id="ARBA00022692"/>
    </source>
</evidence>
<accession>G8JQ29</accession>
<keyword evidence="8 10" id="KW-0472">Membrane</keyword>
<dbReference type="eggNOG" id="KOG2913">
    <property type="taxonomic scope" value="Eukaryota"/>
</dbReference>
<name>G8JQ29_ERECY</name>
<evidence type="ECO:0000256" key="2">
    <source>
        <dbReference type="ARBA" id="ARBA00022448"/>
    </source>
</evidence>
<keyword evidence="2" id="KW-0813">Transport</keyword>
<feature type="transmembrane region" description="Helical" evidence="10">
    <location>
        <begin position="278"/>
        <end position="298"/>
    </location>
</feature>
<dbReference type="FunFam" id="1.20.1280.290:FF:000012">
    <property type="entry name" value="Vacuolar membrane PQ loop repeat protein"/>
    <property type="match status" value="1"/>
</dbReference>
<dbReference type="InterPro" id="IPR006603">
    <property type="entry name" value="PQ-loop_rpt"/>
</dbReference>
<keyword evidence="5" id="KW-0677">Repeat</keyword>
<evidence type="ECO:0000256" key="9">
    <source>
        <dbReference type="ARBA" id="ARBA00038039"/>
    </source>
</evidence>
<feature type="transmembrane region" description="Helical" evidence="10">
    <location>
        <begin position="46"/>
        <end position="66"/>
    </location>
</feature>
<dbReference type="AlphaFoldDB" id="G8JQ29"/>
<dbReference type="GO" id="GO:0034488">
    <property type="term" value="P:basic amino acid transmembrane export from vacuole"/>
    <property type="evidence" value="ECO:0007669"/>
    <property type="project" value="UniProtKB-ARBA"/>
</dbReference>
<keyword evidence="3" id="KW-0926">Vacuole</keyword>
<evidence type="ECO:0000313" key="12">
    <source>
        <dbReference type="Proteomes" id="UP000006790"/>
    </source>
</evidence>
<evidence type="ECO:0000256" key="6">
    <source>
        <dbReference type="ARBA" id="ARBA00022970"/>
    </source>
</evidence>
<gene>
    <name evidence="11" type="ordered locus">Ecym_2794</name>
</gene>
<evidence type="ECO:0000256" key="1">
    <source>
        <dbReference type="ARBA" id="ARBA00004128"/>
    </source>
</evidence>
<evidence type="ECO:0000256" key="8">
    <source>
        <dbReference type="ARBA" id="ARBA00023136"/>
    </source>
</evidence>
<dbReference type="PANTHER" id="PTHR16201">
    <property type="entry name" value="SEVEN TRANSMEMBRANE PROTEIN 1-RELATED"/>
    <property type="match status" value="1"/>
</dbReference>
<dbReference type="PANTHER" id="PTHR16201:SF35">
    <property type="entry name" value="VACUOLAR AMINO ACID TRANSPORTER YPQ1-RELATED"/>
    <property type="match status" value="1"/>
</dbReference>
<dbReference type="OMA" id="DMCIFIQ"/>
<dbReference type="GO" id="GO:0000329">
    <property type="term" value="C:fungal-type vacuole membrane"/>
    <property type="evidence" value="ECO:0007669"/>
    <property type="project" value="UniProtKB-ARBA"/>
</dbReference>
<dbReference type="InterPro" id="IPR051415">
    <property type="entry name" value="LAAT-1"/>
</dbReference>
<dbReference type="GO" id="GO:0034490">
    <property type="term" value="P:basic amino acid transmembrane import into vacuole"/>
    <property type="evidence" value="ECO:0007669"/>
    <property type="project" value="UniProtKB-ARBA"/>
</dbReference>
<protein>
    <submittedName>
        <fullName evidence="11">Uncharacterized protein</fullName>
    </submittedName>
</protein>
<keyword evidence="4 10" id="KW-0812">Transmembrane</keyword>
<feature type="transmembrane region" description="Helical" evidence="10">
    <location>
        <begin position="244"/>
        <end position="266"/>
    </location>
</feature>
<dbReference type="GO" id="GO:0015174">
    <property type="term" value="F:basic amino acid transmembrane transporter activity"/>
    <property type="evidence" value="ECO:0007669"/>
    <property type="project" value="UniProtKB-ARBA"/>
</dbReference>
<dbReference type="RefSeq" id="XP_003645309.1">
    <property type="nucleotide sequence ID" value="XM_003645261.1"/>
</dbReference>
<evidence type="ECO:0000256" key="5">
    <source>
        <dbReference type="ARBA" id="ARBA00022737"/>
    </source>
</evidence>
<dbReference type="EMBL" id="CP002498">
    <property type="protein sequence ID" value="AET38492.1"/>
    <property type="molecule type" value="Genomic_DNA"/>
</dbReference>
<feature type="transmembrane region" description="Helical" evidence="10">
    <location>
        <begin position="171"/>
        <end position="190"/>
    </location>
</feature>
<evidence type="ECO:0000256" key="3">
    <source>
        <dbReference type="ARBA" id="ARBA00022554"/>
    </source>
</evidence>
<dbReference type="OrthoDB" id="8048523at2759"/>
<dbReference type="HOGENOM" id="CLU_019699_1_0_1"/>
<dbReference type="InParanoid" id="G8JQ29"/>
<organism evidence="11 12">
    <name type="scientific">Eremothecium cymbalariae (strain CBS 270.75 / DBVPG 7215 / KCTC 17166 / NRRL Y-17582)</name>
    <name type="common">Yeast</name>
    <dbReference type="NCBI Taxonomy" id="931890"/>
    <lineage>
        <taxon>Eukaryota</taxon>
        <taxon>Fungi</taxon>
        <taxon>Dikarya</taxon>
        <taxon>Ascomycota</taxon>
        <taxon>Saccharomycotina</taxon>
        <taxon>Saccharomycetes</taxon>
        <taxon>Saccharomycetales</taxon>
        <taxon>Saccharomycetaceae</taxon>
        <taxon>Eremothecium</taxon>
    </lineage>
</organism>
<evidence type="ECO:0000313" key="11">
    <source>
        <dbReference type="EMBL" id="AET38492.1"/>
    </source>
</evidence>
<keyword evidence="7 10" id="KW-1133">Transmembrane helix</keyword>
<feature type="transmembrane region" description="Helical" evidence="10">
    <location>
        <begin position="72"/>
        <end position="94"/>
    </location>
</feature>
<proteinExistence type="inferred from homology"/>
<keyword evidence="6" id="KW-0029">Amino-acid transport</keyword>
<comment type="similarity">
    <text evidence="9">Belongs to the laat-1 family.</text>
</comment>
<dbReference type="FunFam" id="1.20.1280.290:FF:000011">
    <property type="entry name" value="PQ loop repeat protein"/>
    <property type="match status" value="1"/>
</dbReference>
<dbReference type="GO" id="GO:0015101">
    <property type="term" value="F:organic cation transmembrane transporter activity"/>
    <property type="evidence" value="ECO:0007669"/>
    <property type="project" value="UniProtKB-ARBA"/>
</dbReference>